<evidence type="ECO:0000256" key="1">
    <source>
        <dbReference type="SAM" id="MobiDB-lite"/>
    </source>
</evidence>
<feature type="compositionally biased region" description="Polar residues" evidence="1">
    <location>
        <begin position="375"/>
        <end position="385"/>
    </location>
</feature>
<dbReference type="Proteomes" id="UP000828390">
    <property type="component" value="Unassembled WGS sequence"/>
</dbReference>
<dbReference type="EMBL" id="JAIWYP010000003">
    <property type="protein sequence ID" value="KAH3852054.1"/>
    <property type="molecule type" value="Genomic_DNA"/>
</dbReference>
<reference evidence="2" key="2">
    <citation type="submission" date="2020-11" db="EMBL/GenBank/DDBJ databases">
        <authorList>
            <person name="McCartney M.A."/>
            <person name="Auch B."/>
            <person name="Kono T."/>
            <person name="Mallez S."/>
            <person name="Becker A."/>
            <person name="Gohl D.M."/>
            <person name="Silverstein K.A.T."/>
            <person name="Koren S."/>
            <person name="Bechman K.B."/>
            <person name="Herman A."/>
            <person name="Abrahante J.E."/>
            <person name="Garbe J."/>
        </authorList>
    </citation>
    <scope>NUCLEOTIDE SEQUENCE</scope>
    <source>
        <strain evidence="2">Duluth1</strain>
        <tissue evidence="2">Whole animal</tissue>
    </source>
</reference>
<comment type="caution">
    <text evidence="2">The sequence shown here is derived from an EMBL/GenBank/DDBJ whole genome shotgun (WGS) entry which is preliminary data.</text>
</comment>
<feature type="region of interest" description="Disordered" evidence="1">
    <location>
        <begin position="305"/>
        <end position="325"/>
    </location>
</feature>
<organism evidence="2 3">
    <name type="scientific">Dreissena polymorpha</name>
    <name type="common">Zebra mussel</name>
    <name type="synonym">Mytilus polymorpha</name>
    <dbReference type="NCBI Taxonomy" id="45954"/>
    <lineage>
        <taxon>Eukaryota</taxon>
        <taxon>Metazoa</taxon>
        <taxon>Spiralia</taxon>
        <taxon>Lophotrochozoa</taxon>
        <taxon>Mollusca</taxon>
        <taxon>Bivalvia</taxon>
        <taxon>Autobranchia</taxon>
        <taxon>Heteroconchia</taxon>
        <taxon>Euheterodonta</taxon>
        <taxon>Imparidentia</taxon>
        <taxon>Neoheterodontei</taxon>
        <taxon>Myida</taxon>
        <taxon>Dreissenoidea</taxon>
        <taxon>Dreissenidae</taxon>
        <taxon>Dreissena</taxon>
    </lineage>
</organism>
<accession>A0A9D4L684</accession>
<keyword evidence="3" id="KW-1185">Reference proteome</keyword>
<gene>
    <name evidence="2" type="ORF">DPMN_094549</name>
</gene>
<feature type="compositionally biased region" description="Low complexity" evidence="1">
    <location>
        <begin position="234"/>
        <end position="249"/>
    </location>
</feature>
<name>A0A9D4L684_DREPO</name>
<feature type="compositionally biased region" description="Polar residues" evidence="1">
    <location>
        <begin position="455"/>
        <end position="467"/>
    </location>
</feature>
<dbReference type="AlphaFoldDB" id="A0A9D4L684"/>
<feature type="compositionally biased region" description="Polar residues" evidence="1">
    <location>
        <begin position="305"/>
        <end position="318"/>
    </location>
</feature>
<feature type="region of interest" description="Disordered" evidence="1">
    <location>
        <begin position="354"/>
        <end position="503"/>
    </location>
</feature>
<protein>
    <submittedName>
        <fullName evidence="2">Uncharacterized protein</fullName>
    </submittedName>
</protein>
<reference evidence="2" key="1">
    <citation type="journal article" date="2019" name="bioRxiv">
        <title>The Genome of the Zebra Mussel, Dreissena polymorpha: A Resource for Invasive Species Research.</title>
        <authorList>
            <person name="McCartney M.A."/>
            <person name="Auch B."/>
            <person name="Kono T."/>
            <person name="Mallez S."/>
            <person name="Zhang Y."/>
            <person name="Obille A."/>
            <person name="Becker A."/>
            <person name="Abrahante J.E."/>
            <person name="Garbe J."/>
            <person name="Badalamenti J.P."/>
            <person name="Herman A."/>
            <person name="Mangelson H."/>
            <person name="Liachko I."/>
            <person name="Sullivan S."/>
            <person name="Sone E.D."/>
            <person name="Koren S."/>
            <person name="Silverstein K.A.T."/>
            <person name="Beckman K.B."/>
            <person name="Gohl D.M."/>
        </authorList>
    </citation>
    <scope>NUCLEOTIDE SEQUENCE</scope>
    <source>
        <strain evidence="2">Duluth1</strain>
        <tissue evidence="2">Whole animal</tissue>
    </source>
</reference>
<feature type="compositionally biased region" description="Basic and acidic residues" evidence="1">
    <location>
        <begin position="52"/>
        <end position="62"/>
    </location>
</feature>
<feature type="compositionally biased region" description="Basic and acidic residues" evidence="1">
    <location>
        <begin position="1"/>
        <end position="20"/>
    </location>
</feature>
<feature type="compositionally biased region" description="Basic and acidic residues" evidence="1">
    <location>
        <begin position="431"/>
        <end position="454"/>
    </location>
</feature>
<proteinExistence type="predicted"/>
<feature type="region of interest" description="Disordered" evidence="1">
    <location>
        <begin position="205"/>
        <end position="249"/>
    </location>
</feature>
<feature type="region of interest" description="Disordered" evidence="1">
    <location>
        <begin position="1"/>
        <end position="124"/>
    </location>
</feature>
<sequence>MDLRMKLDTLIAERDQRDTSKVSQQPTFHPMDTQRGRGDTGLGIQQTTFHPLDAKRDQRDKSIGSQQPTFHPMDTQRGRGDTGLGGQQTTFHPLDAKRDQRDTSIGSQQPTFRPMDTQRGRGDTDLGGQQTTFYPLDAQRDQADTWLYIQQTTFHPDVTPTTLENRNTHALLNPVDTIHLTEFVECDGASCDQIHSSVVTCKTTTPGTSATTQTTTLRSPATTQKTTLGTPANTQTTMLGTPATTQTTTMGTPAIKQTTTMGKLLNNSTPNTQTTELLAPPTKHIVIPTHLNTHPASTQGISTLTHSTQPGVDTTVMPSSSSTTRRITTPLAPGHFSLLQVATQCAVGMEPTYPSSAGGYHERPRTYGDPVGNASRDQTSVSSAELKSEQTDGGLETENISVSWSPSPQSFQGASSQPRDTSMSNFSSSSDFKHSSGSESEDHKPNGLSEKSRGDSPTVSSTVTASHQDSRASPPAQRKLYHHPSVGAAPVGFDFRYTTRMST</sequence>
<evidence type="ECO:0000313" key="3">
    <source>
        <dbReference type="Proteomes" id="UP000828390"/>
    </source>
</evidence>
<feature type="compositionally biased region" description="Polar residues" evidence="1">
    <location>
        <begin position="398"/>
        <end position="421"/>
    </location>
</feature>
<evidence type="ECO:0000313" key="2">
    <source>
        <dbReference type="EMBL" id="KAH3852054.1"/>
    </source>
</evidence>
<feature type="compositionally biased region" description="Low complexity" evidence="1">
    <location>
        <begin position="205"/>
        <end position="224"/>
    </location>
</feature>